<protein>
    <submittedName>
        <fullName evidence="1">Uncharacterized protein</fullName>
    </submittedName>
</protein>
<dbReference type="Proteomes" id="UP000053841">
    <property type="component" value="Unassembled WGS sequence"/>
</dbReference>
<reference evidence="1 2" key="1">
    <citation type="journal article" date="2013" name="PLoS Genet.">
        <title>Comparative genome structure, secondary metabolite, and effector coding capacity across Cochliobolus pathogens.</title>
        <authorList>
            <person name="Condon B.J."/>
            <person name="Leng Y."/>
            <person name="Wu D."/>
            <person name="Bushley K.E."/>
            <person name="Ohm R.A."/>
            <person name="Otillar R."/>
            <person name="Martin J."/>
            <person name="Schackwitz W."/>
            <person name="Grimwood J."/>
            <person name="MohdZainudin N."/>
            <person name="Xue C."/>
            <person name="Wang R."/>
            <person name="Manning V.A."/>
            <person name="Dhillon B."/>
            <person name="Tu Z.J."/>
            <person name="Steffenson B.J."/>
            <person name="Salamov A."/>
            <person name="Sun H."/>
            <person name="Lowry S."/>
            <person name="LaButti K."/>
            <person name="Han J."/>
            <person name="Copeland A."/>
            <person name="Lindquist E."/>
            <person name="Barry K."/>
            <person name="Schmutz J."/>
            <person name="Baker S.E."/>
            <person name="Ciuffetti L.M."/>
            <person name="Grigoriev I.V."/>
            <person name="Zhong S."/>
            <person name="Turgeon B.G."/>
        </authorList>
    </citation>
    <scope>NUCLEOTIDE SEQUENCE [LARGE SCALE GENOMIC DNA]</scope>
    <source>
        <strain evidence="1 2">26-R-13</strain>
    </source>
</reference>
<dbReference type="GeneID" id="19152746"/>
<keyword evidence="2" id="KW-1185">Reference proteome</keyword>
<evidence type="ECO:0000313" key="1">
    <source>
        <dbReference type="EMBL" id="EUC36014.1"/>
    </source>
</evidence>
<gene>
    <name evidence="1" type="ORF">COCCADRAFT_89298</name>
</gene>
<dbReference type="EMBL" id="KI964567">
    <property type="protein sequence ID" value="EUC36014.1"/>
    <property type="molecule type" value="Genomic_DNA"/>
</dbReference>
<name>W6YK60_COCC2</name>
<organism evidence="1 2">
    <name type="scientific">Cochliobolus carbonum (strain 26-R-13)</name>
    <name type="common">Maize leaf spot fungus</name>
    <name type="synonym">Bipolaris zeicola</name>
    <dbReference type="NCBI Taxonomy" id="930089"/>
    <lineage>
        <taxon>Eukaryota</taxon>
        <taxon>Fungi</taxon>
        <taxon>Dikarya</taxon>
        <taxon>Ascomycota</taxon>
        <taxon>Pezizomycotina</taxon>
        <taxon>Dothideomycetes</taxon>
        <taxon>Pleosporomycetidae</taxon>
        <taxon>Pleosporales</taxon>
        <taxon>Pleosporineae</taxon>
        <taxon>Pleosporaceae</taxon>
        <taxon>Bipolaris</taxon>
    </lineage>
</organism>
<accession>W6YK60</accession>
<sequence length="86" mass="9072">MVCAIVPTPIGALRTCRATVFSTVPYPYLEIHASGSLDCHVCSAPTLPTIASPLALQAKRLALRPPAMRSIRNAPPIPSTVHLSSP</sequence>
<dbReference type="AlphaFoldDB" id="W6YK60"/>
<dbReference type="HOGENOM" id="CLU_2497566_0_0_1"/>
<dbReference type="KEGG" id="bze:COCCADRAFT_89298"/>
<dbReference type="RefSeq" id="XP_007709738.1">
    <property type="nucleotide sequence ID" value="XM_007711548.1"/>
</dbReference>
<evidence type="ECO:0000313" key="2">
    <source>
        <dbReference type="Proteomes" id="UP000053841"/>
    </source>
</evidence>
<proteinExistence type="predicted"/>